<keyword evidence="3" id="KW-0227">DNA damage</keyword>
<evidence type="ECO:0000256" key="6">
    <source>
        <dbReference type="SAM" id="MobiDB-lite"/>
    </source>
</evidence>
<dbReference type="GO" id="GO:0036297">
    <property type="term" value="P:interstrand cross-link repair"/>
    <property type="evidence" value="ECO:0007669"/>
    <property type="project" value="TreeGrafter"/>
</dbReference>
<feature type="region of interest" description="Disordered" evidence="6">
    <location>
        <begin position="115"/>
        <end position="148"/>
    </location>
</feature>
<evidence type="ECO:0000256" key="1">
    <source>
        <dbReference type="ARBA" id="ARBA00004123"/>
    </source>
</evidence>
<evidence type="ECO:0000256" key="4">
    <source>
        <dbReference type="ARBA" id="ARBA00023204"/>
    </source>
</evidence>
<dbReference type="PANTHER" id="PTHR23240:SF6">
    <property type="entry name" value="DNA CROSS-LINK REPAIR 1A PROTEIN"/>
    <property type="match status" value="1"/>
</dbReference>
<dbReference type="GO" id="GO:0035312">
    <property type="term" value="F:5'-3' DNA exonuclease activity"/>
    <property type="evidence" value="ECO:0007669"/>
    <property type="project" value="TreeGrafter"/>
</dbReference>
<gene>
    <name evidence="8" type="ORF">MICPUN_62858</name>
</gene>
<keyword evidence="9" id="KW-1185">Reference proteome</keyword>
<dbReference type="EMBL" id="CP001577">
    <property type="protein sequence ID" value="ACO70408.1"/>
    <property type="molecule type" value="Genomic_DNA"/>
</dbReference>
<evidence type="ECO:0000256" key="5">
    <source>
        <dbReference type="ARBA" id="ARBA00023242"/>
    </source>
</evidence>
<feature type="compositionally biased region" description="Acidic residues" evidence="6">
    <location>
        <begin position="28"/>
        <end position="46"/>
    </location>
</feature>
<dbReference type="InterPro" id="IPR036866">
    <property type="entry name" value="RibonucZ/Hydroxyglut_hydro"/>
</dbReference>
<feature type="compositionally biased region" description="Acidic residues" evidence="6">
    <location>
        <begin position="1"/>
        <end position="11"/>
    </location>
</feature>
<feature type="region of interest" description="Disordered" evidence="6">
    <location>
        <begin position="223"/>
        <end position="246"/>
    </location>
</feature>
<evidence type="ECO:0000313" key="8">
    <source>
        <dbReference type="EMBL" id="ACO70408.1"/>
    </source>
</evidence>
<evidence type="ECO:0000313" key="9">
    <source>
        <dbReference type="Proteomes" id="UP000002009"/>
    </source>
</evidence>
<dbReference type="InterPro" id="IPR011084">
    <property type="entry name" value="DRMBL"/>
</dbReference>
<organism evidence="8 9">
    <name type="scientific">Micromonas commoda (strain RCC299 / NOUM17 / CCMP2709)</name>
    <name type="common">Picoplanktonic green alga</name>
    <dbReference type="NCBI Taxonomy" id="296587"/>
    <lineage>
        <taxon>Eukaryota</taxon>
        <taxon>Viridiplantae</taxon>
        <taxon>Chlorophyta</taxon>
        <taxon>Mamiellophyceae</taxon>
        <taxon>Mamiellales</taxon>
        <taxon>Mamiellaceae</taxon>
        <taxon>Micromonas</taxon>
    </lineage>
</organism>
<dbReference type="KEGG" id="mis:MICPUN_62858"/>
<evidence type="ECO:0000256" key="2">
    <source>
        <dbReference type="ARBA" id="ARBA00010304"/>
    </source>
</evidence>
<sequence>MAAGSDAEDAEWAGPIERDVRSLAGWDGEGEGEGTPLEDEDEEADGDQIPLTLEALYRDGDVDPERPDDAGADDGTRGTDVDDDATTCPVCFRPLRDLADTDAARLAHVNACLDDGGWRDEEDEDGHPVSDESPPFAPSDTRNDDAIGATWDEGGEGEWHDVAAWLHAVDHGDFAPNAILARLTFAALEGCADEGALAALGHVGDAARRRALLAAVDARRRGSAAPASAAPPKGGHPVASKGWHPTRVPAGVAPVFALARGETAVRRPEPASEPQPQKRRRTGGGAAAAMAVRNTGGGGGPRPGRYVPTAEAPPPPPPWIRVPGTRFIVDGFQGYGKSHGGWWCRHWFLTHFHADHYRGLTKSTPPPGCLVWCSRPTAELCASRLGIQRDRLRAVDVGRTIVVDGVRCTFIDANHCPGAVMIVFDGIPAGPVLATGDCRYHPGMKTDPTLAALASRRPAVMLDTTYCSPAHVFPPQCEVLAAVRDAVKAESFNPRVLFLFGTYTIGKERVFFEAAKALGKKVYVGKQKMKVLDALGSAIDDADRDMITADDQATNLHVVPMGSTSFGRMKTILRYYKNRYDTIVAFKPTGWTFEAAKKHARATKRTQRGAMIQYSVPYSEHSSFDELRAFVKFLKPRAVLPHVGNDRGPKARRMVQLLTAPDESADDDDES</sequence>
<dbReference type="OMA" id="NHGKIYC"/>
<dbReference type="Gene3D" id="3.40.50.12650">
    <property type="match status" value="1"/>
</dbReference>
<feature type="compositionally biased region" description="Basic and acidic residues" evidence="6">
    <location>
        <begin position="56"/>
        <end position="80"/>
    </location>
</feature>
<feature type="region of interest" description="Disordered" evidence="6">
    <location>
        <begin position="1"/>
        <end position="85"/>
    </location>
</feature>
<dbReference type="OrthoDB" id="262529at2759"/>
<dbReference type="Proteomes" id="UP000002009">
    <property type="component" value="Chromosome 12"/>
</dbReference>
<dbReference type="GO" id="GO:0005634">
    <property type="term" value="C:nucleus"/>
    <property type="evidence" value="ECO:0007669"/>
    <property type="project" value="UniProtKB-SubCell"/>
</dbReference>
<comment type="subcellular location">
    <subcellularLocation>
        <location evidence="1">Nucleus</location>
    </subcellularLocation>
</comment>
<dbReference type="Gene3D" id="3.60.15.10">
    <property type="entry name" value="Ribonuclease Z/Hydroxyacylglutathione hydrolase-like"/>
    <property type="match status" value="1"/>
</dbReference>
<dbReference type="SMART" id="SM00849">
    <property type="entry name" value="Lactamase_B"/>
    <property type="match status" value="1"/>
</dbReference>
<keyword evidence="5" id="KW-0539">Nucleus</keyword>
<reference evidence="8 9" key="1">
    <citation type="journal article" date="2009" name="Science">
        <title>Green evolution and dynamic adaptations revealed by genomes of the marine picoeukaryotes Micromonas.</title>
        <authorList>
            <person name="Worden A.Z."/>
            <person name="Lee J.H."/>
            <person name="Mock T."/>
            <person name="Rouze P."/>
            <person name="Simmons M.P."/>
            <person name="Aerts A.L."/>
            <person name="Allen A.E."/>
            <person name="Cuvelier M.L."/>
            <person name="Derelle E."/>
            <person name="Everett M.V."/>
            <person name="Foulon E."/>
            <person name="Grimwood J."/>
            <person name="Gundlach H."/>
            <person name="Henrissat B."/>
            <person name="Napoli C."/>
            <person name="McDonald S.M."/>
            <person name="Parker M.S."/>
            <person name="Rombauts S."/>
            <person name="Salamov A."/>
            <person name="Von Dassow P."/>
            <person name="Badger J.H."/>
            <person name="Coutinho P.M."/>
            <person name="Demir E."/>
            <person name="Dubchak I."/>
            <person name="Gentemann C."/>
            <person name="Eikrem W."/>
            <person name="Gready J.E."/>
            <person name="John U."/>
            <person name="Lanier W."/>
            <person name="Lindquist E.A."/>
            <person name="Lucas S."/>
            <person name="Mayer K.F."/>
            <person name="Moreau H."/>
            <person name="Not F."/>
            <person name="Otillar R."/>
            <person name="Panaud O."/>
            <person name="Pangilinan J."/>
            <person name="Paulsen I."/>
            <person name="Piegu B."/>
            <person name="Poliakov A."/>
            <person name="Robbens S."/>
            <person name="Schmutz J."/>
            <person name="Toulza E."/>
            <person name="Wyss T."/>
            <person name="Zelensky A."/>
            <person name="Zhou K."/>
            <person name="Armbrust E.V."/>
            <person name="Bhattacharya D."/>
            <person name="Goodenough U.W."/>
            <person name="Van de Peer Y."/>
            <person name="Grigoriev I.V."/>
        </authorList>
    </citation>
    <scope>NUCLEOTIDE SEQUENCE [LARGE SCALE GENOMIC DNA]</scope>
    <source>
        <strain evidence="9">RCC299 / NOUM17</strain>
    </source>
</reference>
<dbReference type="AlphaFoldDB" id="C1FJU8"/>
<dbReference type="PANTHER" id="PTHR23240">
    <property type="entry name" value="DNA CROSS-LINK REPAIR PROTEIN PSO2/SNM1-RELATED"/>
    <property type="match status" value="1"/>
</dbReference>
<keyword evidence="4" id="KW-0234">DNA repair</keyword>
<feature type="domain" description="Metallo-beta-lactamase" evidence="7">
    <location>
        <begin position="314"/>
        <end position="471"/>
    </location>
</feature>
<feature type="compositionally biased region" description="Low complexity" evidence="6">
    <location>
        <begin position="223"/>
        <end position="235"/>
    </location>
</feature>
<dbReference type="SUPFAM" id="SSF56281">
    <property type="entry name" value="Metallo-hydrolase/oxidoreductase"/>
    <property type="match status" value="1"/>
</dbReference>
<dbReference type="GO" id="GO:0003684">
    <property type="term" value="F:damaged DNA binding"/>
    <property type="evidence" value="ECO:0007669"/>
    <property type="project" value="TreeGrafter"/>
</dbReference>
<proteinExistence type="inferred from homology"/>
<dbReference type="Pfam" id="PF07522">
    <property type="entry name" value="DRMBL"/>
    <property type="match status" value="1"/>
</dbReference>
<feature type="region of interest" description="Disordered" evidence="6">
    <location>
        <begin position="261"/>
        <end position="287"/>
    </location>
</feature>
<comment type="similarity">
    <text evidence="2">Belongs to the DNA repair metallo-beta-lactamase (DRMBL) family.</text>
</comment>
<dbReference type="GeneID" id="8248290"/>
<dbReference type="CDD" id="cd16273">
    <property type="entry name" value="SNM1A-1C-like_MBL-fold"/>
    <property type="match status" value="1"/>
</dbReference>
<dbReference type="InterPro" id="IPR001279">
    <property type="entry name" value="Metallo-B-lactamas"/>
</dbReference>
<name>C1FJU8_MICCC</name>
<protein>
    <recommendedName>
        <fullName evidence="7">Metallo-beta-lactamase domain-containing protein</fullName>
    </recommendedName>
</protein>
<dbReference type="RefSeq" id="XP_002509150.1">
    <property type="nucleotide sequence ID" value="XM_002509104.1"/>
</dbReference>
<accession>C1FJU8</accession>
<dbReference type="eggNOG" id="KOG1361">
    <property type="taxonomic scope" value="Eukaryota"/>
</dbReference>
<evidence type="ECO:0000256" key="3">
    <source>
        <dbReference type="ARBA" id="ARBA00022763"/>
    </source>
</evidence>
<dbReference type="GO" id="GO:0006303">
    <property type="term" value="P:double-strand break repair via nonhomologous end joining"/>
    <property type="evidence" value="ECO:0007669"/>
    <property type="project" value="TreeGrafter"/>
</dbReference>
<evidence type="ECO:0000259" key="7">
    <source>
        <dbReference type="SMART" id="SM00849"/>
    </source>
</evidence>
<dbReference type="STRING" id="296587.C1FJU8"/>
<dbReference type="FunFam" id="3.40.50.12650:FF:000001">
    <property type="entry name" value="DNA cross-link repair 1A"/>
    <property type="match status" value="1"/>
</dbReference>
<dbReference type="InParanoid" id="C1FJU8"/>